<feature type="compositionally biased region" description="Basic and acidic residues" evidence="1">
    <location>
        <begin position="89"/>
        <end position="100"/>
    </location>
</feature>
<evidence type="ECO:0000313" key="3">
    <source>
        <dbReference type="Proteomes" id="UP000024635"/>
    </source>
</evidence>
<evidence type="ECO:0000313" key="2">
    <source>
        <dbReference type="EMBL" id="EYC08590.1"/>
    </source>
</evidence>
<feature type="compositionally biased region" description="Polar residues" evidence="1">
    <location>
        <begin position="69"/>
        <end position="78"/>
    </location>
</feature>
<organism evidence="2 3">
    <name type="scientific">Ancylostoma ceylanicum</name>
    <dbReference type="NCBI Taxonomy" id="53326"/>
    <lineage>
        <taxon>Eukaryota</taxon>
        <taxon>Metazoa</taxon>
        <taxon>Ecdysozoa</taxon>
        <taxon>Nematoda</taxon>
        <taxon>Chromadorea</taxon>
        <taxon>Rhabditida</taxon>
        <taxon>Rhabditina</taxon>
        <taxon>Rhabditomorpha</taxon>
        <taxon>Strongyloidea</taxon>
        <taxon>Ancylostomatidae</taxon>
        <taxon>Ancylostomatinae</taxon>
        <taxon>Ancylostoma</taxon>
    </lineage>
</organism>
<dbReference type="AlphaFoldDB" id="A0A016U0J5"/>
<accession>A0A016U0J5</accession>
<dbReference type="Proteomes" id="UP000024635">
    <property type="component" value="Unassembled WGS sequence"/>
</dbReference>
<feature type="compositionally biased region" description="Basic and acidic residues" evidence="1">
    <location>
        <begin position="36"/>
        <end position="64"/>
    </location>
</feature>
<comment type="caution">
    <text evidence="2">The sequence shown here is derived from an EMBL/GenBank/DDBJ whole genome shotgun (WGS) entry which is preliminary data.</text>
</comment>
<dbReference type="EMBL" id="JARK01001401">
    <property type="protein sequence ID" value="EYC08590.1"/>
    <property type="molecule type" value="Genomic_DNA"/>
</dbReference>
<keyword evidence="3" id="KW-1185">Reference proteome</keyword>
<sequence>MPDGCLGRSMNMKDDLKKQLDRRRNRLRNLPQYVAKAEHRRGETASRETTNEMDRCIRCKDEPAGRSAGNESKLSSTPPKMFMDDDGEEKERMDSMLRSA</sequence>
<evidence type="ECO:0000256" key="1">
    <source>
        <dbReference type="SAM" id="MobiDB-lite"/>
    </source>
</evidence>
<feature type="region of interest" description="Disordered" evidence="1">
    <location>
        <begin position="1"/>
        <end position="100"/>
    </location>
</feature>
<protein>
    <submittedName>
        <fullName evidence="2">Uncharacterized protein</fullName>
    </submittedName>
</protein>
<reference evidence="3" key="1">
    <citation type="journal article" date="2015" name="Nat. Genet.">
        <title>The genome and transcriptome of the zoonotic hookworm Ancylostoma ceylanicum identify infection-specific gene families.</title>
        <authorList>
            <person name="Schwarz E.M."/>
            <person name="Hu Y."/>
            <person name="Antoshechkin I."/>
            <person name="Miller M.M."/>
            <person name="Sternberg P.W."/>
            <person name="Aroian R.V."/>
        </authorList>
    </citation>
    <scope>NUCLEOTIDE SEQUENCE</scope>
    <source>
        <strain evidence="3">HY135</strain>
    </source>
</reference>
<gene>
    <name evidence="2" type="primary">Acey_s0065.g3634</name>
    <name evidence="2" type="ORF">Y032_0065g3634</name>
</gene>
<name>A0A016U0J5_9BILA</name>
<proteinExistence type="predicted"/>